<comment type="similarity">
    <text evidence="1 2">Belongs to the serpin family.</text>
</comment>
<reference evidence="4" key="1">
    <citation type="journal article" date="2023" name="bioRxiv">
        <title>Improved chromosome-level genome assembly for marigold (Tagetes erecta).</title>
        <authorList>
            <person name="Jiang F."/>
            <person name="Yuan L."/>
            <person name="Wang S."/>
            <person name="Wang H."/>
            <person name="Xu D."/>
            <person name="Wang A."/>
            <person name="Fan W."/>
        </authorList>
    </citation>
    <scope>NUCLEOTIDE SEQUENCE</scope>
    <source>
        <strain evidence="4">WSJ</strain>
        <tissue evidence="4">Leaf</tissue>
    </source>
</reference>
<dbReference type="InterPro" id="IPR023795">
    <property type="entry name" value="Serpin_CS"/>
</dbReference>
<evidence type="ECO:0000256" key="1">
    <source>
        <dbReference type="ARBA" id="ARBA00009500"/>
    </source>
</evidence>
<name>A0AAD8JRL9_TARER</name>
<dbReference type="Pfam" id="PF00079">
    <property type="entry name" value="Serpin"/>
    <property type="match status" value="1"/>
</dbReference>
<evidence type="ECO:0000256" key="2">
    <source>
        <dbReference type="RuleBase" id="RU000411"/>
    </source>
</evidence>
<evidence type="ECO:0000313" key="4">
    <source>
        <dbReference type="EMBL" id="KAK1407441.1"/>
    </source>
</evidence>
<dbReference type="CDD" id="cd02043">
    <property type="entry name" value="serpinP_plants"/>
    <property type="match status" value="1"/>
</dbReference>
<dbReference type="GO" id="GO:0004867">
    <property type="term" value="F:serine-type endopeptidase inhibitor activity"/>
    <property type="evidence" value="ECO:0007669"/>
    <property type="project" value="InterPro"/>
</dbReference>
<dbReference type="PANTHER" id="PTHR11461:SF211">
    <property type="entry name" value="GH10112P-RELATED"/>
    <property type="match status" value="1"/>
</dbReference>
<dbReference type="SUPFAM" id="SSF56574">
    <property type="entry name" value="Serpins"/>
    <property type="match status" value="1"/>
</dbReference>
<dbReference type="GO" id="GO:0005615">
    <property type="term" value="C:extracellular space"/>
    <property type="evidence" value="ECO:0007669"/>
    <property type="project" value="InterPro"/>
</dbReference>
<dbReference type="InterPro" id="IPR023796">
    <property type="entry name" value="Serpin_dom"/>
</dbReference>
<dbReference type="InterPro" id="IPR036186">
    <property type="entry name" value="Serpin_sf"/>
</dbReference>
<dbReference type="Proteomes" id="UP001229421">
    <property type="component" value="Unassembled WGS sequence"/>
</dbReference>
<protein>
    <recommendedName>
        <fullName evidence="3">Serpin domain-containing protein</fullName>
    </recommendedName>
</protein>
<accession>A0AAD8JRL9</accession>
<dbReference type="InterPro" id="IPR042185">
    <property type="entry name" value="Serpin_sf_2"/>
</dbReference>
<evidence type="ECO:0000259" key="3">
    <source>
        <dbReference type="SMART" id="SM00093"/>
    </source>
</evidence>
<dbReference type="PROSITE" id="PS00284">
    <property type="entry name" value="SERPIN"/>
    <property type="match status" value="1"/>
</dbReference>
<feature type="domain" description="Serpin" evidence="3">
    <location>
        <begin position="6"/>
        <end position="327"/>
    </location>
</feature>
<dbReference type="AlphaFoldDB" id="A0AAD8JRL9"/>
<dbReference type="SMART" id="SM00093">
    <property type="entry name" value="SERPIN"/>
    <property type="match status" value="1"/>
</dbReference>
<keyword evidence="5" id="KW-1185">Reference proteome</keyword>
<proteinExistence type="inferred from homology"/>
<organism evidence="4 5">
    <name type="scientific">Tagetes erecta</name>
    <name type="common">African marigold</name>
    <dbReference type="NCBI Taxonomy" id="13708"/>
    <lineage>
        <taxon>Eukaryota</taxon>
        <taxon>Viridiplantae</taxon>
        <taxon>Streptophyta</taxon>
        <taxon>Embryophyta</taxon>
        <taxon>Tracheophyta</taxon>
        <taxon>Spermatophyta</taxon>
        <taxon>Magnoliopsida</taxon>
        <taxon>eudicotyledons</taxon>
        <taxon>Gunneridae</taxon>
        <taxon>Pentapetalae</taxon>
        <taxon>asterids</taxon>
        <taxon>campanulids</taxon>
        <taxon>Asterales</taxon>
        <taxon>Asteraceae</taxon>
        <taxon>Asteroideae</taxon>
        <taxon>Heliantheae alliance</taxon>
        <taxon>Tageteae</taxon>
        <taxon>Tagetes</taxon>
    </lineage>
</organism>
<dbReference type="PANTHER" id="PTHR11461">
    <property type="entry name" value="SERINE PROTEASE INHIBITOR, SERPIN"/>
    <property type="match status" value="1"/>
</dbReference>
<evidence type="ECO:0000313" key="5">
    <source>
        <dbReference type="Proteomes" id="UP001229421"/>
    </source>
</evidence>
<gene>
    <name evidence="4" type="ORF">QVD17_39057</name>
</gene>
<dbReference type="Gene3D" id="2.30.39.10">
    <property type="entry name" value="Alpha-1-antitrypsin, domain 1"/>
    <property type="match status" value="1"/>
</dbReference>
<comment type="caution">
    <text evidence="4">The sequence shown here is derived from an EMBL/GenBank/DDBJ whole genome shotgun (WGS) entry which is preliminary data.</text>
</comment>
<dbReference type="InterPro" id="IPR042178">
    <property type="entry name" value="Serpin_sf_1"/>
</dbReference>
<dbReference type="EMBL" id="JAUHHV010000011">
    <property type="protein sequence ID" value="KAK1407441.1"/>
    <property type="molecule type" value="Genomic_DNA"/>
</dbReference>
<dbReference type="Gene3D" id="3.30.497.10">
    <property type="entry name" value="Antithrombin, subunit I, domain 2"/>
    <property type="match status" value="1"/>
</dbReference>
<sequence length="330" mass="37077">MKTKSIDELNSLSSHVVSFILSDGCPKGGPGLAFVNGVWVDKNLSLKPSFTKVVDTFYKAACKQVHFRNKADEVVNEVNLWAEKQTGGLIKQVLPVNAVNNITWLIFANAIYFKGTWREKFDRSMTKDSAFYLLNGKKVQVAFMKSKKKQYVCEYDEFKVLGLPYLQGKDKREFTMYFYLPNAKDGLQSLIKKISSTSDFFETHIPHSKVEIGKFLIPKFKILFRFKASDVLKELGLLLPFHVKDGLSEMVDSSIGQNVYGSSIHHATFVEVNEEGTKAAVVSAFTGEGCALMLKPKIDFVADHPFLFVIREDVSGAVLFMGQVIDPRVT</sequence>
<dbReference type="InterPro" id="IPR000215">
    <property type="entry name" value="Serpin_fam"/>
</dbReference>